<keyword evidence="3" id="KW-1185">Reference proteome</keyword>
<feature type="region of interest" description="Disordered" evidence="1">
    <location>
        <begin position="1"/>
        <end position="90"/>
    </location>
</feature>
<reference evidence="2 3" key="1">
    <citation type="submission" date="2024-01" db="EMBL/GenBank/DDBJ databases">
        <title>A telomere-to-telomere, gap-free genome of sweet tea (Lithocarpus litseifolius).</title>
        <authorList>
            <person name="Zhou J."/>
        </authorList>
    </citation>
    <scope>NUCLEOTIDE SEQUENCE [LARGE SCALE GENOMIC DNA]</scope>
    <source>
        <strain evidence="2">Zhou-2022a</strain>
        <tissue evidence="2">Leaf</tissue>
    </source>
</reference>
<feature type="compositionally biased region" description="Basic and acidic residues" evidence="1">
    <location>
        <begin position="79"/>
        <end position="88"/>
    </location>
</feature>
<accession>A0AAW2BP51</accession>
<evidence type="ECO:0000313" key="3">
    <source>
        <dbReference type="Proteomes" id="UP001459277"/>
    </source>
</evidence>
<sequence length="234" mass="26941">MAKEGEHLNTEKPMKTQELLNTMEGEEGGTTPSDDEDESDGKNDSSSDSNSNDSGHDDDDSNSRSYDSPYSGDDWGEPPSDKEDKDVDLFYEEYGSDVDYYDEVIKDGAEANRWSDIDNDQYMLINVLENAREENAQANEMYHDKYPYRHLSDWSDITNVSSRSSPRTEEDESKHFPQPTYLGNRGMHDLFDEWMDNIEHLDAFVTDKPIDVEIEEEATDYMDVDPPILMLREE</sequence>
<name>A0AAW2BP51_9ROSI</name>
<feature type="compositionally biased region" description="Basic and acidic residues" evidence="1">
    <location>
        <begin position="1"/>
        <end position="15"/>
    </location>
</feature>
<protein>
    <submittedName>
        <fullName evidence="2">Uncharacterized protein</fullName>
    </submittedName>
</protein>
<feature type="compositionally biased region" description="Basic and acidic residues" evidence="1">
    <location>
        <begin position="166"/>
        <end position="175"/>
    </location>
</feature>
<dbReference type="EMBL" id="JAZDWU010000011">
    <property type="protein sequence ID" value="KAK9986684.1"/>
    <property type="molecule type" value="Genomic_DNA"/>
</dbReference>
<organism evidence="2 3">
    <name type="scientific">Lithocarpus litseifolius</name>
    <dbReference type="NCBI Taxonomy" id="425828"/>
    <lineage>
        <taxon>Eukaryota</taxon>
        <taxon>Viridiplantae</taxon>
        <taxon>Streptophyta</taxon>
        <taxon>Embryophyta</taxon>
        <taxon>Tracheophyta</taxon>
        <taxon>Spermatophyta</taxon>
        <taxon>Magnoliopsida</taxon>
        <taxon>eudicotyledons</taxon>
        <taxon>Gunneridae</taxon>
        <taxon>Pentapetalae</taxon>
        <taxon>rosids</taxon>
        <taxon>fabids</taxon>
        <taxon>Fagales</taxon>
        <taxon>Fagaceae</taxon>
        <taxon>Lithocarpus</taxon>
    </lineage>
</organism>
<evidence type="ECO:0000256" key="1">
    <source>
        <dbReference type="SAM" id="MobiDB-lite"/>
    </source>
</evidence>
<evidence type="ECO:0000313" key="2">
    <source>
        <dbReference type="EMBL" id="KAK9986684.1"/>
    </source>
</evidence>
<dbReference type="Proteomes" id="UP001459277">
    <property type="component" value="Unassembled WGS sequence"/>
</dbReference>
<feature type="region of interest" description="Disordered" evidence="1">
    <location>
        <begin position="159"/>
        <end position="178"/>
    </location>
</feature>
<proteinExistence type="predicted"/>
<comment type="caution">
    <text evidence="2">The sequence shown here is derived from an EMBL/GenBank/DDBJ whole genome shotgun (WGS) entry which is preliminary data.</text>
</comment>
<dbReference type="AlphaFoldDB" id="A0AAW2BP51"/>
<gene>
    <name evidence="2" type="ORF">SO802_031635</name>
</gene>